<dbReference type="Pfam" id="PF01285">
    <property type="entry name" value="TEA"/>
    <property type="match status" value="1"/>
</dbReference>
<evidence type="ECO:0000259" key="10">
    <source>
        <dbReference type="PROSITE" id="PS51088"/>
    </source>
</evidence>
<dbReference type="GO" id="GO:0005667">
    <property type="term" value="C:transcription regulator complex"/>
    <property type="evidence" value="ECO:0007669"/>
    <property type="project" value="TreeGrafter"/>
</dbReference>
<proteinExistence type="inferred from homology"/>
<dbReference type="InterPro" id="IPR050937">
    <property type="entry name" value="TEC1_TEAD_TF"/>
</dbReference>
<dbReference type="Gene3D" id="6.10.20.40">
    <property type="entry name" value="TEA/ATTS domain"/>
    <property type="match status" value="1"/>
</dbReference>
<evidence type="ECO:0000256" key="1">
    <source>
        <dbReference type="ARBA" id="ARBA00004123"/>
    </source>
</evidence>
<keyword evidence="7" id="KW-0183">Conidiation</keyword>
<feature type="region of interest" description="Disordered" evidence="9">
    <location>
        <begin position="558"/>
        <end position="582"/>
    </location>
</feature>
<feature type="region of interest" description="Disordered" evidence="9">
    <location>
        <begin position="516"/>
        <end position="543"/>
    </location>
</feature>
<feature type="compositionally biased region" description="Polar residues" evidence="9">
    <location>
        <begin position="566"/>
        <end position="576"/>
    </location>
</feature>
<feature type="compositionally biased region" description="Polar residues" evidence="9">
    <location>
        <begin position="630"/>
        <end position="641"/>
    </location>
</feature>
<dbReference type="VEuPathDB" id="FungiDB:P168DRAFT_267701"/>
<evidence type="ECO:0000256" key="4">
    <source>
        <dbReference type="ARBA" id="ARBA00023159"/>
    </source>
</evidence>
<comment type="subcellular location">
    <subcellularLocation>
        <location evidence="1">Nucleus</location>
    </subcellularLocation>
</comment>
<dbReference type="GO" id="GO:0005634">
    <property type="term" value="C:nucleus"/>
    <property type="evidence" value="ECO:0007669"/>
    <property type="project" value="UniProtKB-SubCell"/>
</dbReference>
<organism evidence="11 12">
    <name type="scientific">Aspergillus campestris (strain IBT 28561)</name>
    <dbReference type="NCBI Taxonomy" id="1392248"/>
    <lineage>
        <taxon>Eukaryota</taxon>
        <taxon>Fungi</taxon>
        <taxon>Dikarya</taxon>
        <taxon>Ascomycota</taxon>
        <taxon>Pezizomycotina</taxon>
        <taxon>Eurotiomycetes</taxon>
        <taxon>Eurotiomycetidae</taxon>
        <taxon>Eurotiales</taxon>
        <taxon>Aspergillaceae</taxon>
        <taxon>Aspergillus</taxon>
        <taxon>Aspergillus subgen. Circumdati</taxon>
    </lineage>
</organism>
<reference evidence="11" key="1">
    <citation type="submission" date="2016-12" db="EMBL/GenBank/DDBJ databases">
        <title>The genomes of Aspergillus section Nigri reveals drivers in fungal speciation.</title>
        <authorList>
            <consortium name="DOE Joint Genome Institute"/>
            <person name="Vesth T.C."/>
            <person name="Nybo J."/>
            <person name="Theobald S."/>
            <person name="Brandl J."/>
            <person name="Frisvad J.C."/>
            <person name="Nielsen K.F."/>
            <person name="Lyhne E.K."/>
            <person name="Kogle M.E."/>
            <person name="Kuo A."/>
            <person name="Riley R."/>
            <person name="Clum A."/>
            <person name="Nolan M."/>
            <person name="Lipzen A."/>
            <person name="Salamov A."/>
            <person name="Henrissat B."/>
            <person name="Wiebenga A."/>
            <person name="De vries R.P."/>
            <person name="Grigoriev I.V."/>
            <person name="Mortensen U.H."/>
            <person name="Andersen M.R."/>
            <person name="Baker S.E."/>
        </authorList>
    </citation>
    <scope>NUCLEOTIDE SEQUENCE</scope>
    <source>
        <strain evidence="11">IBT 28561</strain>
    </source>
</reference>
<protein>
    <submittedName>
        <fullName evidence="11">Transcription factor AbaA</fullName>
    </submittedName>
</protein>
<comment type="similarity">
    <text evidence="2">Belongs to the TEC1 family.</text>
</comment>
<evidence type="ECO:0000256" key="5">
    <source>
        <dbReference type="ARBA" id="ARBA00023163"/>
    </source>
</evidence>
<gene>
    <name evidence="11" type="ORF">P168DRAFT_267701</name>
</gene>
<dbReference type="EMBL" id="MSFM01000005">
    <property type="protein sequence ID" value="PKY04911.1"/>
    <property type="molecule type" value="Genomic_DNA"/>
</dbReference>
<feature type="region of interest" description="Disordered" evidence="9">
    <location>
        <begin position="1"/>
        <end position="23"/>
    </location>
</feature>
<feature type="region of interest" description="Disordered" evidence="9">
    <location>
        <begin position="763"/>
        <end position="792"/>
    </location>
</feature>
<keyword evidence="12" id="KW-1185">Reference proteome</keyword>
<dbReference type="InterPro" id="IPR038096">
    <property type="entry name" value="TEA/ATTS_sf"/>
</dbReference>
<keyword evidence="6" id="KW-0539">Nucleus</keyword>
<evidence type="ECO:0000256" key="3">
    <source>
        <dbReference type="ARBA" id="ARBA00023015"/>
    </source>
</evidence>
<evidence type="ECO:0000313" key="12">
    <source>
        <dbReference type="Proteomes" id="UP000234254"/>
    </source>
</evidence>
<dbReference type="SMART" id="SM00426">
    <property type="entry name" value="TEA"/>
    <property type="match status" value="1"/>
</dbReference>
<keyword evidence="5" id="KW-0804">Transcription</keyword>
<dbReference type="OrthoDB" id="10006572at2759"/>
<dbReference type="AlphaFoldDB" id="A0A2I1D4U9"/>
<feature type="domain" description="TEA" evidence="10">
    <location>
        <begin position="133"/>
        <end position="207"/>
    </location>
</feature>
<feature type="compositionally biased region" description="Polar residues" evidence="9">
    <location>
        <begin position="764"/>
        <end position="773"/>
    </location>
</feature>
<evidence type="ECO:0000256" key="7">
    <source>
        <dbReference type="ARBA" id="ARBA00023321"/>
    </source>
</evidence>
<feature type="compositionally biased region" description="Low complexity" evidence="9">
    <location>
        <begin position="77"/>
        <end position="92"/>
    </location>
</feature>
<feature type="DNA-binding region" description="TEA" evidence="8">
    <location>
        <begin position="133"/>
        <end position="207"/>
    </location>
</feature>
<evidence type="ECO:0000256" key="9">
    <source>
        <dbReference type="SAM" id="MobiDB-lite"/>
    </source>
</evidence>
<dbReference type="GO" id="GO:0048315">
    <property type="term" value="P:conidium formation"/>
    <property type="evidence" value="ECO:0007669"/>
    <property type="project" value="UniProtKB-KW"/>
</dbReference>
<feature type="compositionally biased region" description="Low complexity" evidence="9">
    <location>
        <begin position="239"/>
        <end position="253"/>
    </location>
</feature>
<feature type="region of interest" description="Disordered" evidence="9">
    <location>
        <begin position="621"/>
        <end position="642"/>
    </location>
</feature>
<feature type="compositionally biased region" description="Polar residues" evidence="9">
    <location>
        <begin position="720"/>
        <end position="731"/>
    </location>
</feature>
<sequence length="792" mass="87858">MATDWQPECIIPQSQPALESVGAHSERVLQNTSGNVQSYSEDLAHSDPMGRDGYLQQFAYKYPSHLPPAAPAPPVPSASASLHNSQLLASRAQARRQRRLNSANQFPSGPRRRSYLQSQKYLEYRRRPRRDTGKDGEPVWSDELEDAFQQALEANPPMGRRKWSGRGKSYGRNELIAEFIYNTTGKKRTRKQVSSHLQVLDSFLKGDLDWERLVREQQAERSNSQSHSAGSRWRTSMEHPLSSHYSHPSSSYHDPSRSMHLYGGELPPPHYALSSMNSPTPNMIHGLSFDMWVSAPNKPDRVEEAFHAYTCLQGDQRHPVGPPMPLESLVNWRHSFPRLGDLMADVNTPINCDIILLETNLKLMDDFPPTGSRLGTQLQLDYSHPTAGDISMTHEMDNWGCSTYMYEDGQTMLEAHHRVSKPASPKIKPPFESIWWAKLFTDLTQEKRVAEREGNHYAADEHARKFFRSLTAVQEIRATPNSSRRLSNPYGAQTGEESQRMAILLWKFRQTRPGEAGTTTWRRLIPPPSRVATNSPRTASGIDLPPLSLDALLSKPASSAYHAPQPQDSLQNSASQPPWLYQPSAESLPNIYSTGSFDFLNAITRPEESLNDRTAVSSVLDPYPALPPADTSQPSHLNGANSGPMMLQVPDMSLSHSNLGGYGMSHDGHYVPSQSHGVGVHDNQGVLNNLFGSSTQPLDDLSHSHAAWSATPATTLPGDMSNNYSHLSYQPSEHPASVSRGSHAGQFEGLMSADDLGLDKIVSNMPNEQNLNGAGQDHTHQSYAEGNPVEAG</sequence>
<feature type="region of interest" description="Disordered" evidence="9">
    <location>
        <begin position="715"/>
        <end position="742"/>
    </location>
</feature>
<dbReference type="PRINTS" id="PR00065">
    <property type="entry name" value="TEADOMAIN"/>
</dbReference>
<feature type="compositionally biased region" description="Polar residues" evidence="9">
    <location>
        <begin position="220"/>
        <end position="229"/>
    </location>
</feature>
<keyword evidence="3" id="KW-0805">Transcription regulation</keyword>
<dbReference type="PROSITE" id="PS51088">
    <property type="entry name" value="TEA_2"/>
    <property type="match status" value="1"/>
</dbReference>
<keyword evidence="4" id="KW-0010">Activator</keyword>
<accession>A0A2I1D4U9</accession>
<dbReference type="RefSeq" id="XP_024693505.1">
    <property type="nucleotide sequence ID" value="XM_024835054.1"/>
</dbReference>
<evidence type="ECO:0000313" key="11">
    <source>
        <dbReference type="EMBL" id="PKY04911.1"/>
    </source>
</evidence>
<dbReference type="PANTHER" id="PTHR11834">
    <property type="entry name" value="TRANSCRIPTIONAL ENHANCER FACTOR TEF RELATED"/>
    <property type="match status" value="1"/>
</dbReference>
<dbReference type="GeneID" id="36542578"/>
<evidence type="ECO:0000256" key="6">
    <source>
        <dbReference type="ARBA" id="ARBA00023242"/>
    </source>
</evidence>
<feature type="region of interest" description="Disordered" evidence="9">
    <location>
        <begin position="69"/>
        <end position="140"/>
    </location>
</feature>
<dbReference type="GO" id="GO:0000981">
    <property type="term" value="F:DNA-binding transcription factor activity, RNA polymerase II-specific"/>
    <property type="evidence" value="ECO:0007669"/>
    <property type="project" value="TreeGrafter"/>
</dbReference>
<evidence type="ECO:0000256" key="2">
    <source>
        <dbReference type="ARBA" id="ARBA00008421"/>
    </source>
</evidence>
<dbReference type="Proteomes" id="UP000234254">
    <property type="component" value="Unassembled WGS sequence"/>
</dbReference>
<dbReference type="PANTHER" id="PTHR11834:SF0">
    <property type="entry name" value="PROTEIN SCALLOPED"/>
    <property type="match status" value="1"/>
</dbReference>
<feature type="compositionally biased region" description="Basic and acidic residues" evidence="9">
    <location>
        <begin position="122"/>
        <end position="137"/>
    </location>
</feature>
<comment type="caution">
    <text evidence="11">The sequence shown here is derived from an EMBL/GenBank/DDBJ whole genome shotgun (WGS) entry which is preliminary data.</text>
</comment>
<evidence type="ECO:0000256" key="8">
    <source>
        <dbReference type="PROSITE-ProRule" id="PRU00505"/>
    </source>
</evidence>
<feature type="region of interest" description="Disordered" evidence="9">
    <location>
        <begin position="216"/>
        <end position="263"/>
    </location>
</feature>
<name>A0A2I1D4U9_ASPC2</name>
<dbReference type="InterPro" id="IPR000818">
    <property type="entry name" value="TEA/ATTS_dom"/>
</dbReference>
<dbReference type="GO" id="GO:0000978">
    <property type="term" value="F:RNA polymerase II cis-regulatory region sequence-specific DNA binding"/>
    <property type="evidence" value="ECO:0007669"/>
    <property type="project" value="TreeGrafter"/>
</dbReference>
<keyword evidence="7" id="KW-0749">Sporulation</keyword>